<evidence type="ECO:0000313" key="12">
    <source>
        <dbReference type="Proteomes" id="UP000005204"/>
    </source>
</evidence>
<dbReference type="Pfam" id="PF02892">
    <property type="entry name" value="zf-BED"/>
    <property type="match status" value="1"/>
</dbReference>
<evidence type="ECO:0000313" key="11">
    <source>
        <dbReference type="EnsemblMetazoa" id="XP_021203082.2"/>
    </source>
</evidence>
<evidence type="ECO:0000256" key="8">
    <source>
        <dbReference type="ARBA" id="ARBA00023242"/>
    </source>
</evidence>
<comment type="subcellular location">
    <subcellularLocation>
        <location evidence="1">Nucleus</location>
    </subcellularLocation>
</comment>
<dbReference type="GO" id="GO:0003677">
    <property type="term" value="F:DNA binding"/>
    <property type="evidence" value="ECO:0007669"/>
    <property type="project" value="UniProtKB-KW"/>
</dbReference>
<dbReference type="PANTHER" id="PTHR46481:SF10">
    <property type="entry name" value="ZINC FINGER BED DOMAIN-CONTAINING PROTEIN 39"/>
    <property type="match status" value="1"/>
</dbReference>
<dbReference type="AlphaFoldDB" id="A0A8R2DLN6"/>
<evidence type="ECO:0000256" key="3">
    <source>
        <dbReference type="ARBA" id="ARBA00022771"/>
    </source>
</evidence>
<dbReference type="GeneID" id="101741712"/>
<dbReference type="Proteomes" id="UP000005204">
    <property type="component" value="Unassembled WGS sequence"/>
</dbReference>
<evidence type="ECO:0000256" key="2">
    <source>
        <dbReference type="ARBA" id="ARBA00022723"/>
    </source>
</evidence>
<keyword evidence="8" id="KW-0539">Nucleus</keyword>
<accession>A0A8R2DLN6</accession>
<dbReference type="InterPro" id="IPR036236">
    <property type="entry name" value="Znf_C2H2_sf"/>
</dbReference>
<dbReference type="Pfam" id="PF05699">
    <property type="entry name" value="Dimer_Tnp_hAT"/>
    <property type="match status" value="1"/>
</dbReference>
<dbReference type="SMART" id="SM00614">
    <property type="entry name" value="ZnF_BED"/>
    <property type="match status" value="1"/>
</dbReference>
<reference evidence="11" key="2">
    <citation type="submission" date="2022-06" db="UniProtKB">
        <authorList>
            <consortium name="EnsemblMetazoa"/>
        </authorList>
    </citation>
    <scope>IDENTIFICATION</scope>
    <source>
        <strain evidence="11">p50T (Dazao)</strain>
    </source>
</reference>
<evidence type="ECO:0000259" key="10">
    <source>
        <dbReference type="PROSITE" id="PS50808"/>
    </source>
</evidence>
<dbReference type="GO" id="GO:0046983">
    <property type="term" value="F:protein dimerization activity"/>
    <property type="evidence" value="ECO:0007669"/>
    <property type="project" value="InterPro"/>
</dbReference>
<name>A0A8R2DLN6_BOMMO</name>
<reference evidence="12" key="1">
    <citation type="journal article" date="2008" name="Insect Biochem. Mol. Biol.">
        <title>The genome of a lepidopteran model insect, the silkworm Bombyx mori.</title>
        <authorList>
            <consortium name="International Silkworm Genome Consortium"/>
        </authorList>
    </citation>
    <scope>NUCLEOTIDE SEQUENCE [LARGE SCALE GENOMIC DNA]</scope>
    <source>
        <strain evidence="12">p50T</strain>
    </source>
</reference>
<evidence type="ECO:0000256" key="5">
    <source>
        <dbReference type="ARBA" id="ARBA00023015"/>
    </source>
</evidence>
<keyword evidence="6" id="KW-0238">DNA-binding</keyword>
<dbReference type="GO" id="GO:0008270">
    <property type="term" value="F:zinc ion binding"/>
    <property type="evidence" value="ECO:0007669"/>
    <property type="project" value="UniProtKB-KW"/>
</dbReference>
<dbReference type="SUPFAM" id="SSF140996">
    <property type="entry name" value="Hermes dimerisation domain"/>
    <property type="match status" value="1"/>
</dbReference>
<dbReference type="GO" id="GO:0005634">
    <property type="term" value="C:nucleus"/>
    <property type="evidence" value="ECO:0007669"/>
    <property type="project" value="UniProtKB-SubCell"/>
</dbReference>
<evidence type="ECO:0000256" key="9">
    <source>
        <dbReference type="PROSITE-ProRule" id="PRU00027"/>
    </source>
</evidence>
<evidence type="ECO:0000256" key="4">
    <source>
        <dbReference type="ARBA" id="ARBA00022833"/>
    </source>
</evidence>
<dbReference type="GO" id="GO:0009791">
    <property type="term" value="P:post-embryonic development"/>
    <property type="evidence" value="ECO:0007669"/>
    <property type="project" value="UniProtKB-ARBA"/>
</dbReference>
<keyword evidence="12" id="KW-1185">Reference proteome</keyword>
<dbReference type="PROSITE" id="PS50808">
    <property type="entry name" value="ZF_BED"/>
    <property type="match status" value="1"/>
</dbReference>
<sequence>MARTNSSVLWEFFDKSNVVDKKAKCRVCGCLYSYKGTTGNLKAHLKKRHLDAYLSLTSGQQEIRTQNIADTTPSVPHVTITSTIISTTATSTGAAVCPSGSHVSAVATSQQIRQQQQIESCNTAKQISGELKRKIDSDLLDLFVDSYQPFTLVEERSFKKFVRWIPGYQLPTRKTISNVMIPTLFNKTKETLKTELLQIENICLTADLWTSRANESYLAVTGHFITDDYELKTCLLDCSNFQESHTNDNIQTVLIVMVKEWNLTNKINFVITDNAANIQRAISNIGWKHYGCYGHTLNLIVQNAISNDETLQNLLEKVKKIVRFFKSSSTALEQLLKAQTNDQPNCIPKRLIQEVPTCWNSTFQMVRRFVDLEQCLRSTVAILKKDLPIITNDEWLLLAEIAKILKPFHEATESMSGEKYMTASSVIVMTRCLTTACDKLLIEDYCELSKEIIYKLRSGLVMRFTNVERSETFSVCTFLDPRYKLAVFSDENEAKNTKKRVQDLLMGIILQENQESAQDQVHASISEHHEADKFSPWAILSEIVGQKQTVGTPLSKAIKEIDTYLKDDVLPVFKGTTWSCPLEWWRKHKFTYPNLAKLFKRYGNIMATSVQCERIFSKTGWIINDRRTRLSSSKVKQLTFLNVNLCTKRFEL</sequence>
<dbReference type="SUPFAM" id="SSF57667">
    <property type="entry name" value="beta-beta-alpha zinc fingers"/>
    <property type="match status" value="1"/>
</dbReference>
<dbReference type="InterPro" id="IPR003656">
    <property type="entry name" value="Znf_BED"/>
</dbReference>
<dbReference type="InterPro" id="IPR008906">
    <property type="entry name" value="HATC_C_dom"/>
</dbReference>
<evidence type="ECO:0000256" key="1">
    <source>
        <dbReference type="ARBA" id="ARBA00004123"/>
    </source>
</evidence>
<keyword evidence="2" id="KW-0479">Metal-binding</keyword>
<dbReference type="RefSeq" id="XP_021203082.2">
    <property type="nucleotide sequence ID" value="XM_021347407.3"/>
</dbReference>
<keyword evidence="3 9" id="KW-0863">Zinc-finger</keyword>
<proteinExistence type="predicted"/>
<evidence type="ECO:0000256" key="6">
    <source>
        <dbReference type="ARBA" id="ARBA00023125"/>
    </source>
</evidence>
<dbReference type="KEGG" id="bmor:101741712"/>
<feature type="domain" description="BED-type" evidence="10">
    <location>
        <begin position="4"/>
        <end position="56"/>
    </location>
</feature>
<keyword evidence="7" id="KW-0804">Transcription</keyword>
<dbReference type="InterPro" id="IPR052035">
    <property type="entry name" value="ZnF_BED_domain_contain"/>
</dbReference>
<keyword evidence="4" id="KW-0862">Zinc</keyword>
<evidence type="ECO:0000256" key="7">
    <source>
        <dbReference type="ARBA" id="ARBA00023163"/>
    </source>
</evidence>
<dbReference type="PANTHER" id="PTHR46481">
    <property type="entry name" value="ZINC FINGER BED DOMAIN-CONTAINING PROTEIN 4"/>
    <property type="match status" value="1"/>
</dbReference>
<protein>
    <recommendedName>
        <fullName evidence="10">BED-type domain-containing protein</fullName>
    </recommendedName>
</protein>
<organism evidence="11 12">
    <name type="scientific">Bombyx mori</name>
    <name type="common">Silk moth</name>
    <dbReference type="NCBI Taxonomy" id="7091"/>
    <lineage>
        <taxon>Eukaryota</taxon>
        <taxon>Metazoa</taxon>
        <taxon>Ecdysozoa</taxon>
        <taxon>Arthropoda</taxon>
        <taxon>Hexapoda</taxon>
        <taxon>Insecta</taxon>
        <taxon>Pterygota</taxon>
        <taxon>Neoptera</taxon>
        <taxon>Endopterygota</taxon>
        <taxon>Lepidoptera</taxon>
        <taxon>Glossata</taxon>
        <taxon>Ditrysia</taxon>
        <taxon>Bombycoidea</taxon>
        <taxon>Bombycidae</taxon>
        <taxon>Bombycinae</taxon>
        <taxon>Bombyx</taxon>
    </lineage>
</organism>
<dbReference type="InterPro" id="IPR012337">
    <property type="entry name" value="RNaseH-like_sf"/>
</dbReference>
<dbReference type="EnsemblMetazoa" id="XM_021347407.2">
    <property type="protein sequence ID" value="XP_021203082.2"/>
    <property type="gene ID" value="LOC101741712"/>
</dbReference>
<keyword evidence="5" id="KW-0805">Transcription regulation</keyword>
<dbReference type="SUPFAM" id="SSF53098">
    <property type="entry name" value="Ribonuclease H-like"/>
    <property type="match status" value="1"/>
</dbReference>